<dbReference type="KEGG" id="app:CAP2UW1_4085"/>
<keyword evidence="3 6" id="KW-0812">Transmembrane</keyword>
<dbReference type="InterPro" id="IPR003838">
    <property type="entry name" value="ABC3_permease_C"/>
</dbReference>
<evidence type="ECO:0000256" key="5">
    <source>
        <dbReference type="ARBA" id="ARBA00023136"/>
    </source>
</evidence>
<evidence type="ECO:0000256" key="2">
    <source>
        <dbReference type="ARBA" id="ARBA00022475"/>
    </source>
</evidence>
<organism evidence="9">
    <name type="scientific">Accumulibacter regalis</name>
    <dbReference type="NCBI Taxonomy" id="522306"/>
    <lineage>
        <taxon>Bacteria</taxon>
        <taxon>Pseudomonadati</taxon>
        <taxon>Pseudomonadota</taxon>
        <taxon>Betaproteobacteria</taxon>
        <taxon>Candidatus Accumulibacter</taxon>
    </lineage>
</organism>
<keyword evidence="4 6" id="KW-1133">Transmembrane helix</keyword>
<evidence type="ECO:0000256" key="4">
    <source>
        <dbReference type="ARBA" id="ARBA00022989"/>
    </source>
</evidence>
<dbReference type="Pfam" id="PF12704">
    <property type="entry name" value="MacB_PCD"/>
    <property type="match status" value="1"/>
</dbReference>
<evidence type="ECO:0000313" key="9">
    <source>
        <dbReference type="EMBL" id="ACV37327.1"/>
    </source>
</evidence>
<reference evidence="9" key="1">
    <citation type="submission" date="2009-08" db="EMBL/GenBank/DDBJ databases">
        <authorList>
            <consortium name="US DOE Joint Genome Institute"/>
            <person name="Lucas S."/>
            <person name="Copeland A."/>
            <person name="Lapidus A."/>
            <person name="Glavina del Rio T."/>
            <person name="Dalin E."/>
            <person name="Tice H."/>
            <person name="Bruce D."/>
            <person name="Barry K."/>
            <person name="Pitluck S."/>
            <person name="Lowry S."/>
            <person name="Larimer F."/>
            <person name="Land M."/>
            <person name="Hauser L."/>
            <person name="Kyrpides N."/>
            <person name="Ivanova N."/>
            <person name="McMahon K.D."/>
            <person name="Hugenholtz P."/>
        </authorList>
    </citation>
    <scope>NUCLEOTIDE SEQUENCE</scope>
    <source>
        <strain evidence="9">UW-1</strain>
    </source>
</reference>
<feature type="domain" description="ABC3 transporter permease C-terminal" evidence="7">
    <location>
        <begin position="293"/>
        <end position="415"/>
    </location>
</feature>
<feature type="domain" description="MacB-like periplasmic core" evidence="8">
    <location>
        <begin position="22"/>
        <end position="208"/>
    </location>
</feature>
<protein>
    <recommendedName>
        <fullName evidence="10">ABC3 transporter permease protein domain-containing protein</fullName>
    </recommendedName>
</protein>
<feature type="transmembrane region" description="Helical" evidence="6">
    <location>
        <begin position="388"/>
        <end position="406"/>
    </location>
</feature>
<evidence type="ECO:0008006" key="10">
    <source>
        <dbReference type="Google" id="ProtNLM"/>
    </source>
</evidence>
<evidence type="ECO:0000259" key="8">
    <source>
        <dbReference type="Pfam" id="PF12704"/>
    </source>
</evidence>
<dbReference type="HOGENOM" id="CLU_035316_1_0_4"/>
<proteinExistence type="predicted"/>
<feature type="transmembrane region" description="Helical" evidence="6">
    <location>
        <begin position="290"/>
        <end position="314"/>
    </location>
</feature>
<comment type="subcellular location">
    <subcellularLocation>
        <location evidence="1">Cell membrane</location>
        <topology evidence="1">Multi-pass membrane protein</topology>
    </subcellularLocation>
</comment>
<dbReference type="PANTHER" id="PTHR43738">
    <property type="entry name" value="ABC TRANSPORTER, MEMBRANE PROTEIN"/>
    <property type="match status" value="1"/>
</dbReference>
<dbReference type="PANTHER" id="PTHR43738:SF2">
    <property type="entry name" value="ABC TRANSPORTER PERMEASE"/>
    <property type="match status" value="1"/>
</dbReference>
<evidence type="ECO:0000256" key="6">
    <source>
        <dbReference type="SAM" id="Phobius"/>
    </source>
</evidence>
<name>C7RNE1_ACCRE</name>
<dbReference type="AlphaFoldDB" id="C7RNE1"/>
<evidence type="ECO:0000259" key="7">
    <source>
        <dbReference type="Pfam" id="PF02687"/>
    </source>
</evidence>
<keyword evidence="5 6" id="KW-0472">Membrane</keyword>
<sequence length="424" mass="45320">MHYLIVLAVRSAWNRRYPLTFTLLSIALATSLLLGVERLRQDVRESFSQSVSGTDLVVGARASPIQLMLYAVFRIGEAAQNMRWTSAQKLASHPAVAWSIPLSLGDSHRGFPVLGTSVDYFTHFRYGDRQPLRMRAGVPFAGVFDAVLGAEVARKLGYQLGEKIVLTHGSSGLEGAAHGDKPFFVVGILAPTGTPVDRTVHITLAGMEAIHLDWQGGAPVPGFSIPPDLVRKFDLTPKTITAQLIGLKQRGDVFAMQRAIADAGDEALMGVMPGVTLDQLWEVVGQGEQALLLVSWMVALVGLGGLVAVILASLDARRRELAILRSVGARPRELLLLLALEGFSVTVGGIVVGVALLSAVLFFATPWIEAHYGIALNGLNLSGDDATSLAELLGWILLAGSVASLLPGLRAYRLSLIDGLTPRT</sequence>
<dbReference type="GO" id="GO:0005886">
    <property type="term" value="C:plasma membrane"/>
    <property type="evidence" value="ECO:0007669"/>
    <property type="project" value="UniProtKB-SubCell"/>
</dbReference>
<dbReference type="eggNOG" id="COG0577">
    <property type="taxonomic scope" value="Bacteria"/>
</dbReference>
<keyword evidence="2" id="KW-1003">Cell membrane</keyword>
<gene>
    <name evidence="9" type="ordered locus">CAP2UW1_4085</name>
</gene>
<accession>C7RNE1</accession>
<dbReference type="InterPro" id="IPR025857">
    <property type="entry name" value="MacB_PCD"/>
</dbReference>
<dbReference type="InterPro" id="IPR051125">
    <property type="entry name" value="ABC-4/HrtB_transporter"/>
</dbReference>
<dbReference type="OrthoDB" id="9784014at2"/>
<evidence type="ECO:0000256" key="3">
    <source>
        <dbReference type="ARBA" id="ARBA00022692"/>
    </source>
</evidence>
<dbReference type="Pfam" id="PF02687">
    <property type="entry name" value="FtsX"/>
    <property type="match status" value="1"/>
</dbReference>
<dbReference type="STRING" id="522306.CAP2UW1_4085"/>
<reference evidence="9" key="2">
    <citation type="submission" date="2009-09" db="EMBL/GenBank/DDBJ databases">
        <title>Complete sequence of chromosome of Candidatus Accumulibacter phosphatis clade IIA str. UW-1.</title>
        <authorList>
            <consortium name="US DOE Joint Genome Institute"/>
            <person name="Martin H.G."/>
            <person name="Ivanova N."/>
            <person name="Kunin V."/>
            <person name="Warnecke F."/>
            <person name="Barry K."/>
            <person name="He S."/>
            <person name="Salamov A."/>
            <person name="Szeto E."/>
            <person name="Dalin E."/>
            <person name="Pangilinan J.L."/>
            <person name="Lapidus A."/>
            <person name="Lowry S."/>
            <person name="Kyrpides N.C."/>
            <person name="McMahon K.D."/>
            <person name="Hugenholtz P."/>
        </authorList>
    </citation>
    <scope>NUCLEOTIDE SEQUENCE [LARGE SCALE GENOMIC DNA]</scope>
    <source>
        <strain evidence="9">UW-1</strain>
    </source>
</reference>
<dbReference type="EMBL" id="CP001715">
    <property type="protein sequence ID" value="ACV37327.1"/>
    <property type="molecule type" value="Genomic_DNA"/>
</dbReference>
<evidence type="ECO:0000256" key="1">
    <source>
        <dbReference type="ARBA" id="ARBA00004651"/>
    </source>
</evidence>
<feature type="transmembrane region" description="Helical" evidence="6">
    <location>
        <begin position="335"/>
        <end position="368"/>
    </location>
</feature>